<accession>A0A7G9G355</accession>
<keyword evidence="3" id="KW-1185">Reference proteome</keyword>
<proteinExistence type="predicted"/>
<dbReference type="AlphaFoldDB" id="A0A7G9G355"/>
<evidence type="ECO:0000313" key="2">
    <source>
        <dbReference type="EMBL" id="QNM05237.1"/>
    </source>
</evidence>
<name>A0A7G9G355_9FIRM</name>
<protein>
    <submittedName>
        <fullName evidence="2">Uncharacterized protein</fullName>
    </submittedName>
</protein>
<gene>
    <name evidence="2" type="ORF">H9Q78_12440</name>
</gene>
<feature type="region of interest" description="Disordered" evidence="1">
    <location>
        <begin position="94"/>
        <end position="113"/>
    </location>
</feature>
<organism evidence="2 3">
    <name type="scientific">Qiania dongpingensis</name>
    <dbReference type="NCBI Taxonomy" id="2763669"/>
    <lineage>
        <taxon>Bacteria</taxon>
        <taxon>Bacillati</taxon>
        <taxon>Bacillota</taxon>
        <taxon>Clostridia</taxon>
        <taxon>Lachnospirales</taxon>
        <taxon>Lachnospiraceae</taxon>
        <taxon>Qiania</taxon>
    </lineage>
</organism>
<dbReference type="Proteomes" id="UP000515823">
    <property type="component" value="Chromosome"/>
</dbReference>
<dbReference type="RefSeq" id="WP_249302059.1">
    <property type="nucleotide sequence ID" value="NZ_CP060634.1"/>
</dbReference>
<evidence type="ECO:0000256" key="1">
    <source>
        <dbReference type="SAM" id="MobiDB-lite"/>
    </source>
</evidence>
<evidence type="ECO:0000313" key="3">
    <source>
        <dbReference type="Proteomes" id="UP000515823"/>
    </source>
</evidence>
<sequence length="113" mass="12843">MDQIIPYIRSFSRIKETKIIQNGAAGRIPAEEFRAGLKASAAGQRPVFPRRKETETEIPIPFLSEPETKNHLDFPATCERYFWSGDKVVPVSPANRNRDDSELLPVFNGDLRK</sequence>
<dbReference type="KEGG" id="qdo:H9Q78_12440"/>
<feature type="region of interest" description="Disordered" evidence="1">
    <location>
        <begin position="44"/>
        <end position="64"/>
    </location>
</feature>
<dbReference type="EMBL" id="CP060634">
    <property type="protein sequence ID" value="QNM05237.1"/>
    <property type="molecule type" value="Genomic_DNA"/>
</dbReference>
<reference evidence="2 3" key="1">
    <citation type="submission" date="2020-08" db="EMBL/GenBank/DDBJ databases">
        <authorList>
            <person name="Liu C."/>
            <person name="Sun Q."/>
        </authorList>
    </citation>
    <scope>NUCLEOTIDE SEQUENCE [LARGE SCALE GENOMIC DNA]</scope>
    <source>
        <strain evidence="2 3">NSJ-38</strain>
    </source>
</reference>